<keyword evidence="3" id="KW-0597">Phosphoprotein</keyword>
<dbReference type="InterPro" id="IPR009081">
    <property type="entry name" value="PP-bd_ACP"/>
</dbReference>
<dbReference type="Gene3D" id="3.30.559.30">
    <property type="entry name" value="Nonribosomal peptide synthetase, condensation domain"/>
    <property type="match status" value="2"/>
</dbReference>
<evidence type="ECO:0000313" key="6">
    <source>
        <dbReference type="Proteomes" id="UP001238540"/>
    </source>
</evidence>
<protein>
    <submittedName>
        <fullName evidence="5">Amino acid adenylation domain-containing protein</fullName>
    </submittedName>
</protein>
<keyword evidence="6" id="KW-1185">Reference proteome</keyword>
<proteinExistence type="predicted"/>
<dbReference type="PANTHER" id="PTHR45398">
    <property type="match status" value="1"/>
</dbReference>
<dbReference type="SUPFAM" id="SSF52777">
    <property type="entry name" value="CoA-dependent acyltransferases"/>
    <property type="match status" value="4"/>
</dbReference>
<dbReference type="NCBIfam" id="TIGR01733">
    <property type="entry name" value="AA-adenyl-dom"/>
    <property type="match status" value="1"/>
</dbReference>
<feature type="domain" description="Carrier" evidence="4">
    <location>
        <begin position="1012"/>
        <end position="1086"/>
    </location>
</feature>
<dbReference type="InterPro" id="IPR001242">
    <property type="entry name" value="Condensation_dom"/>
</dbReference>
<dbReference type="SMART" id="SM00824">
    <property type="entry name" value="PKS_TE"/>
    <property type="match status" value="1"/>
</dbReference>
<accession>A0ABT8BTC6</accession>
<dbReference type="PROSITE" id="PS00012">
    <property type="entry name" value="PHOSPHOPANTETHEINE"/>
    <property type="match status" value="1"/>
</dbReference>
<dbReference type="Pfam" id="PF00550">
    <property type="entry name" value="PP-binding"/>
    <property type="match status" value="1"/>
</dbReference>
<dbReference type="InterPro" id="IPR045851">
    <property type="entry name" value="AMP-bd_C_sf"/>
</dbReference>
<comment type="caution">
    <text evidence="5">The sequence shown here is derived from an EMBL/GenBank/DDBJ whole genome shotgun (WGS) entry which is preliminary data.</text>
</comment>
<dbReference type="Gene3D" id="2.30.38.10">
    <property type="entry name" value="Luciferase, Domain 3"/>
    <property type="match status" value="1"/>
</dbReference>
<organism evidence="5 6">
    <name type="scientific">Vibrio ostreicida</name>
    <dbReference type="NCBI Taxonomy" id="526588"/>
    <lineage>
        <taxon>Bacteria</taxon>
        <taxon>Pseudomonadati</taxon>
        <taxon>Pseudomonadota</taxon>
        <taxon>Gammaproteobacteria</taxon>
        <taxon>Vibrionales</taxon>
        <taxon>Vibrionaceae</taxon>
        <taxon>Vibrio</taxon>
    </lineage>
</organism>
<dbReference type="Gene3D" id="3.40.50.980">
    <property type="match status" value="2"/>
</dbReference>
<dbReference type="Gene3D" id="1.10.1200.10">
    <property type="entry name" value="ACP-like"/>
    <property type="match status" value="1"/>
</dbReference>
<dbReference type="InterPro" id="IPR023213">
    <property type="entry name" value="CAT-like_dom_sf"/>
</dbReference>
<dbReference type="Pfam" id="PF00668">
    <property type="entry name" value="Condensation"/>
    <property type="match status" value="2"/>
</dbReference>
<dbReference type="Gene3D" id="3.30.559.10">
    <property type="entry name" value="Chloramphenicol acetyltransferase-like domain"/>
    <property type="match status" value="2"/>
</dbReference>
<evidence type="ECO:0000256" key="2">
    <source>
        <dbReference type="ARBA" id="ARBA00022450"/>
    </source>
</evidence>
<dbReference type="Pfam" id="PF00501">
    <property type="entry name" value="AMP-binding"/>
    <property type="match status" value="1"/>
</dbReference>
<dbReference type="PROSITE" id="PS00455">
    <property type="entry name" value="AMP_BINDING"/>
    <property type="match status" value="1"/>
</dbReference>
<dbReference type="SUPFAM" id="SSF47336">
    <property type="entry name" value="ACP-like"/>
    <property type="match status" value="1"/>
</dbReference>
<sequence>MTTKIDKAALAKRFLKLGQQEQAKFIALLDAKGMSFETLPIVACDENKRVPLSPAQKRLWDIYQLDMGNSAYHISGGFELDGSVDESAIERALRQVMEKHHSLRTRFIADNGEPLQYVETAILTQVELIDGRYLSPSQADRIRADFIERPFDLYHDMPLRLLCLKVADNKTHLIVAMHHIVSDGWSIGLLIKDLVSAYQGISLAPLAIQYRDFSLWQSALLKAGKGQSELDFWEKELGCVQPEKLFEWKGKVVPNQRRESAQIVWDLPRERAGKFAQLAQHNKVTTSSLWLSLWQIALAKVSGRRDIRIGMPMANRTRPEVGDVIGFFVNTNVIKQYLEPQQTLAHILTACHNKMLDIQEQQLLPFDQVVASLLTTRVVGETPYFQVLFNHQVNQTESVEFSAGVFAKPLGLQGQYALFDVALDVLESSDKTRVTLTYAKDRIDSDTMESLGRVLQQIASDVEANLNTSLAGIDPLGPDLHRRLAVLSQPQGNWFYRPVSEFFDRQSAQQPEAVALKHGQDTYTFSQVEKRSNQLAQQLVSLGVQRDQAIGVLFERGCEMIIAMIAVMKAGGAFLPLDPDYPTDRLAYMLDDSNADIVLSSHRLSERWQEVAEQFVSDKVAPLYLEALPWPSLPEQKPNIAILPDQLAYIIYTSGSTGKPKGVAIAHDGLSMHVQTIGEQYGMTPDDVELHFASISFDGAIERWAVPLAFGSRLVIRDQQLWSAEQTCRILEQERITIACFPPSYVGPLLDWIEQTRPSLRVRSWTLGGEAFTRETYERLQSVVQPPRIINGYGPTETVVTPLIWRAYPDDTLSSAYAPIGQPVGDRKLYVLDDQLNRVAPTLIGELYIGEESGLARGYLAKPDMTAERFIPDPFSPNGQRMYRTGDLVRWRSDGVMEYFGRVDQQIKIRGFRVELGEIESRLQHVSKVETCIVAAHRHGANIRLVGYLHGSGAQFVVLEDVLQALSTYLPEYMVPSCLIVLTELPLTPAGKVDRNALPEPDFQSASSLFVAPEGDKETLLADIWQVLLNREHISRCDSFFALGGDSILSLQLVSKLKLAGFNVTPKQVFETPILSELAQILQVNQEQELRQLTTEPFGLMPIQAHFMKQNFAQPNHWNQHVCVELKQDMDILALDAAVTALVKHHPSLRVAYNQTNGQWQQTYRSDMPENRVWQAQLEEERDFSAFAHELQTSLNIESARLIQAGYAQMKGKKSRLMIVIHHLAVDGVSWRILMDDLWRAYQQASSKQTIELQPCYTSLDMAVARLKAWMTSSEGRERQALWSSQFGETNQTPAAPKAEYRDKRSVRVELSREATSSLMGSNNITAEMVTALKHTLSNEQNSMTLYLESHGREESVFGELDLSRLVGWMTSLYPVIIKRSDTIDSVTKRLQALNQDAGIGFGVRSLLNEAQEVPAELTFNYLGQYQGSGFSHWCQPIDSGSEDQAPANTMLTPLVVNAQIVDGVLSADFEFGNQHFSQQEIEQKAASWVKNLEALHRSHNASQIIADVNLLDRLNDEVAAHPPVFCVHPVTGRTVGYQKLAQALAGHRTVYGIQSQSIVYPNRFESSFDSMADCYYSIIRQIQPKGPYTLVGWSLGGALCQEVAARLESAGERVEFLGLLDCYVPGTEITEDQWSSPEAKTKLVEHLEILLGSLTQEQKQGCLEGLDCAPPKEWPKVFSDWLSRQQFDYYAIESAQQMLYSWAVEQHMRALCQGYQLPNINCSSRAYWAGQPSGRSQLLSHRLEETTELFSQTVYDTDHLGIVQHGPVIRDLTQALIKGR</sequence>
<dbReference type="InterPro" id="IPR020802">
    <property type="entry name" value="TesA-like"/>
</dbReference>
<dbReference type="CDD" id="cd19531">
    <property type="entry name" value="LCL_NRPS-like"/>
    <property type="match status" value="1"/>
</dbReference>
<dbReference type="InterPro" id="IPR029058">
    <property type="entry name" value="AB_hydrolase_fold"/>
</dbReference>
<dbReference type="InterPro" id="IPR036736">
    <property type="entry name" value="ACP-like_sf"/>
</dbReference>
<dbReference type="PANTHER" id="PTHR45398:SF1">
    <property type="entry name" value="ENZYME, PUTATIVE (JCVI)-RELATED"/>
    <property type="match status" value="1"/>
</dbReference>
<evidence type="ECO:0000259" key="4">
    <source>
        <dbReference type="PROSITE" id="PS50075"/>
    </source>
</evidence>
<dbReference type="RefSeq" id="WP_076587746.1">
    <property type="nucleotide sequence ID" value="NZ_JABEYA020000017.1"/>
</dbReference>
<dbReference type="PROSITE" id="PS50075">
    <property type="entry name" value="CARRIER"/>
    <property type="match status" value="1"/>
</dbReference>
<dbReference type="Pfam" id="PF00975">
    <property type="entry name" value="Thioesterase"/>
    <property type="match status" value="1"/>
</dbReference>
<evidence type="ECO:0000256" key="1">
    <source>
        <dbReference type="ARBA" id="ARBA00001957"/>
    </source>
</evidence>
<reference evidence="6" key="1">
    <citation type="journal article" date="2019" name="Int. J. Syst. Evol. Microbiol.">
        <title>The Global Catalogue of Microorganisms (GCM) 10K type strain sequencing project: providing services to taxonomists for standard genome sequencing and annotation.</title>
        <authorList>
            <consortium name="The Broad Institute Genomics Platform"/>
            <consortium name="The Broad Institute Genome Sequencing Center for Infectious Disease"/>
            <person name="Wu L."/>
            <person name="Ma J."/>
        </authorList>
    </citation>
    <scope>NUCLEOTIDE SEQUENCE [LARGE SCALE GENOMIC DNA]</scope>
    <source>
        <strain evidence="6">CECT 7398</strain>
    </source>
</reference>
<dbReference type="Proteomes" id="UP001238540">
    <property type="component" value="Unassembled WGS sequence"/>
</dbReference>
<dbReference type="SUPFAM" id="SSF53474">
    <property type="entry name" value="alpha/beta-Hydrolases"/>
    <property type="match status" value="1"/>
</dbReference>
<dbReference type="InterPro" id="IPR006162">
    <property type="entry name" value="Ppantetheine_attach_site"/>
</dbReference>
<comment type="cofactor">
    <cofactor evidence="1">
        <name>pantetheine 4'-phosphate</name>
        <dbReference type="ChEBI" id="CHEBI:47942"/>
    </cofactor>
</comment>
<dbReference type="Gene3D" id="3.40.50.1820">
    <property type="entry name" value="alpha/beta hydrolase"/>
    <property type="match status" value="1"/>
</dbReference>
<name>A0ABT8BTC6_9VIBR</name>
<dbReference type="Gene3D" id="3.30.300.30">
    <property type="match status" value="1"/>
</dbReference>
<evidence type="ECO:0000256" key="3">
    <source>
        <dbReference type="ARBA" id="ARBA00022553"/>
    </source>
</evidence>
<dbReference type="InterPro" id="IPR020845">
    <property type="entry name" value="AMP-binding_CS"/>
</dbReference>
<evidence type="ECO:0000313" key="5">
    <source>
        <dbReference type="EMBL" id="MDN3609928.1"/>
    </source>
</evidence>
<dbReference type="SUPFAM" id="SSF56801">
    <property type="entry name" value="Acetyl-CoA synthetase-like"/>
    <property type="match status" value="1"/>
</dbReference>
<dbReference type="EMBL" id="JAUFQC010000001">
    <property type="protein sequence ID" value="MDN3609928.1"/>
    <property type="molecule type" value="Genomic_DNA"/>
</dbReference>
<dbReference type="InterPro" id="IPR000873">
    <property type="entry name" value="AMP-dep_synth/lig_dom"/>
</dbReference>
<dbReference type="InterPro" id="IPR001031">
    <property type="entry name" value="Thioesterase"/>
</dbReference>
<dbReference type="InterPro" id="IPR010071">
    <property type="entry name" value="AA_adenyl_dom"/>
</dbReference>
<gene>
    <name evidence="5" type="ORF">QWZ16_09475</name>
</gene>
<keyword evidence="2" id="KW-0596">Phosphopantetheine</keyword>